<dbReference type="SUPFAM" id="SSF46785">
    <property type="entry name" value="Winged helix' DNA-binding domain"/>
    <property type="match status" value="1"/>
</dbReference>
<dbReference type="AlphaFoldDB" id="A0A6J4S776"/>
<dbReference type="Pfam" id="PF12840">
    <property type="entry name" value="HTH_20"/>
    <property type="match status" value="1"/>
</dbReference>
<accession>A0A6J4S776</accession>
<protein>
    <submittedName>
        <fullName evidence="2">Transcriptional regulator, ArsR family</fullName>
    </submittedName>
</protein>
<feature type="domain" description="HTH arsR-type" evidence="1">
    <location>
        <begin position="11"/>
        <end position="94"/>
    </location>
</feature>
<dbReference type="InterPro" id="IPR036388">
    <property type="entry name" value="WH-like_DNA-bd_sf"/>
</dbReference>
<name>A0A6J4S776_9ACTN</name>
<dbReference type="InterPro" id="IPR011991">
    <property type="entry name" value="ArsR-like_HTH"/>
</dbReference>
<gene>
    <name evidence="2" type="ORF">AVDCRST_MAG13-1755</name>
</gene>
<dbReference type="InterPro" id="IPR001845">
    <property type="entry name" value="HTH_ArsR_DNA-bd_dom"/>
</dbReference>
<reference evidence="2" key="1">
    <citation type="submission" date="2020-02" db="EMBL/GenBank/DDBJ databases">
        <authorList>
            <person name="Meier V. D."/>
        </authorList>
    </citation>
    <scope>NUCLEOTIDE SEQUENCE</scope>
    <source>
        <strain evidence="2">AVDCRST_MAG13</strain>
    </source>
</reference>
<evidence type="ECO:0000259" key="1">
    <source>
        <dbReference type="SMART" id="SM00418"/>
    </source>
</evidence>
<sequence>MPPVRTIDDPRYVKALSHPLRVRILALLEEQEHSPVRLAERLHASLGTVSYHVRTLERLGLAELVRTTPRRGAIEHHYRARNRPTVSDVAWAAAPPAAKHALVGATLQQVHDYATIANAAGGFDRGDAHLSRTALQLDEEGWKEVAGLLERLLNEVDGVEARAADRLAEAGEDAAPVPAGLALMLFEATRFSDVASLPGPQVLAAAEEQEDAG</sequence>
<dbReference type="SMART" id="SM00418">
    <property type="entry name" value="HTH_ARSR"/>
    <property type="match status" value="1"/>
</dbReference>
<proteinExistence type="predicted"/>
<dbReference type="InterPro" id="IPR036390">
    <property type="entry name" value="WH_DNA-bd_sf"/>
</dbReference>
<evidence type="ECO:0000313" key="2">
    <source>
        <dbReference type="EMBL" id="CAA9491115.1"/>
    </source>
</evidence>
<dbReference type="EMBL" id="CADCVO010000273">
    <property type="protein sequence ID" value="CAA9491115.1"/>
    <property type="molecule type" value="Genomic_DNA"/>
</dbReference>
<dbReference type="Gene3D" id="1.10.10.10">
    <property type="entry name" value="Winged helix-like DNA-binding domain superfamily/Winged helix DNA-binding domain"/>
    <property type="match status" value="1"/>
</dbReference>
<organism evidence="2">
    <name type="scientific">uncultured Solirubrobacteraceae bacterium</name>
    <dbReference type="NCBI Taxonomy" id="1162706"/>
    <lineage>
        <taxon>Bacteria</taxon>
        <taxon>Bacillati</taxon>
        <taxon>Actinomycetota</taxon>
        <taxon>Thermoleophilia</taxon>
        <taxon>Solirubrobacterales</taxon>
        <taxon>Solirubrobacteraceae</taxon>
        <taxon>environmental samples</taxon>
    </lineage>
</organism>
<dbReference type="GO" id="GO:0003700">
    <property type="term" value="F:DNA-binding transcription factor activity"/>
    <property type="evidence" value="ECO:0007669"/>
    <property type="project" value="InterPro"/>
</dbReference>
<dbReference type="CDD" id="cd00090">
    <property type="entry name" value="HTH_ARSR"/>
    <property type="match status" value="1"/>
</dbReference>